<dbReference type="InParanoid" id="A0A286UVX1"/>
<reference evidence="10 11" key="1">
    <citation type="journal article" date="2017" name="Mol. Ecol.">
        <title>Comparative and population genomic landscape of Phellinus noxius: A hypervariable fungus causing root rot in trees.</title>
        <authorList>
            <person name="Chung C.L."/>
            <person name="Lee T.J."/>
            <person name="Akiba M."/>
            <person name="Lee H.H."/>
            <person name="Kuo T.H."/>
            <person name="Liu D."/>
            <person name="Ke H.M."/>
            <person name="Yokoi T."/>
            <person name="Roa M.B."/>
            <person name="Lu M.J."/>
            <person name="Chang Y.Y."/>
            <person name="Ann P.J."/>
            <person name="Tsai J.N."/>
            <person name="Chen C.Y."/>
            <person name="Tzean S.S."/>
            <person name="Ota Y."/>
            <person name="Hattori T."/>
            <person name="Sahashi N."/>
            <person name="Liou R.F."/>
            <person name="Kikuchi T."/>
            <person name="Tsai I.J."/>
        </authorList>
    </citation>
    <scope>NUCLEOTIDE SEQUENCE [LARGE SCALE GENOMIC DNA]</scope>
    <source>
        <strain evidence="10 11">FFPRI411160</strain>
    </source>
</reference>
<evidence type="ECO:0000256" key="4">
    <source>
        <dbReference type="ARBA" id="ARBA00022660"/>
    </source>
</evidence>
<dbReference type="PANTHER" id="PTHR12022:SF0">
    <property type="entry name" value="CYTOCHROME B-C1 COMPLEX SUBUNIT 7"/>
    <property type="match status" value="1"/>
</dbReference>
<keyword evidence="3 9" id="KW-0813">Transport</keyword>
<keyword evidence="5 9" id="KW-0999">Mitochondrion inner membrane</keyword>
<evidence type="ECO:0000256" key="5">
    <source>
        <dbReference type="ARBA" id="ARBA00022792"/>
    </source>
</evidence>
<evidence type="ECO:0000313" key="11">
    <source>
        <dbReference type="Proteomes" id="UP000217199"/>
    </source>
</evidence>
<dbReference type="GO" id="GO:0006122">
    <property type="term" value="P:mitochondrial electron transport, ubiquinol to cytochrome c"/>
    <property type="evidence" value="ECO:0007669"/>
    <property type="project" value="InterPro"/>
</dbReference>
<accession>A0A286UVX1</accession>
<evidence type="ECO:0000256" key="1">
    <source>
        <dbReference type="ARBA" id="ARBA00004443"/>
    </source>
</evidence>
<sequence>MFGPLNLSLAPQVKKSRTLYRWIKPLANWYAQLAGYRQMGLKYDDLLIEEREDVQKALGRLTPRQAYDRIYRFRVASQASIMHRDLPKDKWVKPEEDIRYLKPHVEEVHKEDLERAKWDNIQVERKR</sequence>
<evidence type="ECO:0000256" key="8">
    <source>
        <dbReference type="ARBA" id="ARBA00023136"/>
    </source>
</evidence>
<comment type="function">
    <text evidence="9">Component of the ubiquinol-cytochrome c oxidoreductase, a multisubunit transmembrane complex that is part of the mitochondrial electron transport chain which drives oxidative phosphorylation.</text>
</comment>
<dbReference type="OrthoDB" id="425749at2759"/>
<keyword evidence="8 9" id="KW-0472">Membrane</keyword>
<evidence type="ECO:0000313" key="10">
    <source>
        <dbReference type="EMBL" id="PAV23727.1"/>
    </source>
</evidence>
<evidence type="ECO:0000256" key="9">
    <source>
        <dbReference type="PIRNR" id="PIRNR000022"/>
    </source>
</evidence>
<evidence type="ECO:0000256" key="7">
    <source>
        <dbReference type="ARBA" id="ARBA00023128"/>
    </source>
</evidence>
<dbReference type="EMBL" id="NBII01000001">
    <property type="protein sequence ID" value="PAV23727.1"/>
    <property type="molecule type" value="Genomic_DNA"/>
</dbReference>
<gene>
    <name evidence="10" type="ORF">PNOK_0079500</name>
</gene>
<keyword evidence="6 9" id="KW-0249">Electron transport</keyword>
<keyword evidence="7 9" id="KW-0496">Mitochondrion</keyword>
<dbReference type="STRING" id="2282107.A0A286UVX1"/>
<dbReference type="FunFam" id="1.10.1090.10:FF:000001">
    <property type="entry name" value="Cytochrome b-c1 complex subunit 7"/>
    <property type="match status" value="1"/>
</dbReference>
<dbReference type="InterPro" id="IPR036544">
    <property type="entry name" value="QCR7_sf"/>
</dbReference>
<dbReference type="SUPFAM" id="SSF81524">
    <property type="entry name" value="14 kDa protein of cytochrome bc1 complex (Ubiquinol-cytochrome c reductase)"/>
    <property type="match status" value="1"/>
</dbReference>
<dbReference type="Gene3D" id="1.10.1090.10">
    <property type="entry name" value="Cytochrome b-c1 complex subunit 7"/>
    <property type="match status" value="1"/>
</dbReference>
<evidence type="ECO:0000256" key="2">
    <source>
        <dbReference type="ARBA" id="ARBA00008554"/>
    </source>
</evidence>
<evidence type="ECO:0000256" key="3">
    <source>
        <dbReference type="ARBA" id="ARBA00022448"/>
    </source>
</evidence>
<organism evidence="10 11">
    <name type="scientific">Pyrrhoderma noxium</name>
    <dbReference type="NCBI Taxonomy" id="2282107"/>
    <lineage>
        <taxon>Eukaryota</taxon>
        <taxon>Fungi</taxon>
        <taxon>Dikarya</taxon>
        <taxon>Basidiomycota</taxon>
        <taxon>Agaricomycotina</taxon>
        <taxon>Agaricomycetes</taxon>
        <taxon>Hymenochaetales</taxon>
        <taxon>Hymenochaetaceae</taxon>
        <taxon>Pyrrhoderma</taxon>
    </lineage>
</organism>
<name>A0A286UVX1_9AGAM</name>
<dbReference type="GO" id="GO:0045275">
    <property type="term" value="C:respiratory chain complex III"/>
    <property type="evidence" value="ECO:0007669"/>
    <property type="project" value="InterPro"/>
</dbReference>
<dbReference type="Proteomes" id="UP000217199">
    <property type="component" value="Unassembled WGS sequence"/>
</dbReference>
<dbReference type="Pfam" id="PF02271">
    <property type="entry name" value="UCR_14kD"/>
    <property type="match status" value="1"/>
</dbReference>
<evidence type="ECO:0000256" key="6">
    <source>
        <dbReference type="ARBA" id="ARBA00022982"/>
    </source>
</evidence>
<dbReference type="FunCoup" id="A0A286UVX1">
    <property type="interactions" value="87"/>
</dbReference>
<proteinExistence type="inferred from homology"/>
<comment type="caution">
    <text evidence="10">The sequence shown here is derived from an EMBL/GenBank/DDBJ whole genome shotgun (WGS) entry which is preliminary data.</text>
</comment>
<dbReference type="AlphaFoldDB" id="A0A286UVX1"/>
<dbReference type="InterPro" id="IPR003197">
    <property type="entry name" value="QCR7"/>
</dbReference>
<keyword evidence="4 9" id="KW-0679">Respiratory chain</keyword>
<dbReference type="PIRSF" id="PIRSF000022">
    <property type="entry name" value="Bc1_14K"/>
    <property type="match status" value="1"/>
</dbReference>
<comment type="subcellular location">
    <subcellularLocation>
        <location evidence="1">Mitochondrion inner membrane</location>
        <topology evidence="1">Peripheral membrane protein</topology>
        <orientation evidence="1">Matrix side</orientation>
    </subcellularLocation>
</comment>
<comment type="similarity">
    <text evidence="2 9">Belongs to the UQCRB/QCR7 family.</text>
</comment>
<protein>
    <recommendedName>
        <fullName evidence="9">Cytochrome b-c1 complex subunit 7</fullName>
    </recommendedName>
</protein>
<dbReference type="PANTHER" id="PTHR12022">
    <property type="entry name" value="UBIQUINOL-CYTOCHROME C REDUCTASE COMPLEX 14 KD PROTEIN"/>
    <property type="match status" value="1"/>
</dbReference>
<keyword evidence="11" id="KW-1185">Reference proteome</keyword>
<dbReference type="GO" id="GO:0005743">
    <property type="term" value="C:mitochondrial inner membrane"/>
    <property type="evidence" value="ECO:0007669"/>
    <property type="project" value="UniProtKB-SubCell"/>
</dbReference>